<dbReference type="Pfam" id="PF16220">
    <property type="entry name" value="DUF4880"/>
    <property type="match status" value="1"/>
</dbReference>
<gene>
    <name evidence="3" type="ORF">RAS12_27795</name>
</gene>
<evidence type="ECO:0000313" key="3">
    <source>
        <dbReference type="EMBL" id="WMD20365.1"/>
    </source>
</evidence>
<dbReference type="EMBL" id="CP132976">
    <property type="protein sequence ID" value="WMD20365.1"/>
    <property type="molecule type" value="Genomic_DNA"/>
</dbReference>
<dbReference type="InterPro" id="IPR006860">
    <property type="entry name" value="FecR"/>
</dbReference>
<keyword evidence="4" id="KW-1185">Reference proteome</keyword>
<dbReference type="RefSeq" id="WP_306943484.1">
    <property type="nucleotide sequence ID" value="NZ_CP132976.1"/>
</dbReference>
<dbReference type="InterPro" id="IPR032623">
    <property type="entry name" value="FecR_N"/>
</dbReference>
<name>A0ABY9M0V7_9BURK</name>
<dbReference type="Proteomes" id="UP001234798">
    <property type="component" value="Chromosome"/>
</dbReference>
<evidence type="ECO:0000259" key="1">
    <source>
        <dbReference type="Pfam" id="PF04773"/>
    </source>
</evidence>
<dbReference type="InterPro" id="IPR012373">
    <property type="entry name" value="Ferrdict_sens_TM"/>
</dbReference>
<evidence type="ECO:0000313" key="4">
    <source>
        <dbReference type="Proteomes" id="UP001234798"/>
    </source>
</evidence>
<dbReference type="PANTHER" id="PTHR30273:SF2">
    <property type="entry name" value="PROTEIN FECR"/>
    <property type="match status" value="1"/>
</dbReference>
<proteinExistence type="predicted"/>
<evidence type="ECO:0000259" key="2">
    <source>
        <dbReference type="Pfam" id="PF16220"/>
    </source>
</evidence>
<accession>A0ABY9M0V7</accession>
<feature type="domain" description="FecR protein" evidence="1">
    <location>
        <begin position="125"/>
        <end position="219"/>
    </location>
</feature>
<dbReference type="Pfam" id="PF04773">
    <property type="entry name" value="FecR"/>
    <property type="match status" value="1"/>
</dbReference>
<organism evidence="3 4">
    <name type="scientific">Achromobacter seleniivolatilans</name>
    <dbReference type="NCBI Taxonomy" id="3047478"/>
    <lineage>
        <taxon>Bacteria</taxon>
        <taxon>Pseudomonadati</taxon>
        <taxon>Pseudomonadota</taxon>
        <taxon>Betaproteobacteria</taxon>
        <taxon>Burkholderiales</taxon>
        <taxon>Alcaligenaceae</taxon>
        <taxon>Achromobacter</taxon>
    </lineage>
</organism>
<sequence>MEGAKLLRPHSPEAGRIDPKVIRQAADWWARLREDSTDADRRRFETWRLARPEHDLAWQRLGALTRDVALGVAEAGSSVAGHTLRQAPLIQSRRNAMRWMVAAAGLGLGAWAVGERGAIRRLTADLRTATGERRALTLPDGTLLELNTGSAVDLRYTGHQRELVLLEGEILVTTGQDRQGRPFTVRTRSGVVTPVGTRFLVRDLDEGRRMRVAVLEGAVDVRGLDPADAPRRVPAGGQAEFSAGGGFIAGPLEPATSAWLNGMLIANEMPLSEFLYELGRYRPGRIGCSSAAGKLRVVGAFPLADSDKVLAMLQEVLPVSVRRYTRYWVSVGLA</sequence>
<dbReference type="Gene3D" id="2.60.120.1440">
    <property type="match status" value="1"/>
</dbReference>
<feature type="domain" description="FecR N-terminal" evidence="2">
    <location>
        <begin position="23"/>
        <end position="63"/>
    </location>
</feature>
<protein>
    <submittedName>
        <fullName evidence="3">FecR domain-containing protein</fullName>
    </submittedName>
</protein>
<reference evidence="3 4" key="1">
    <citation type="submission" date="2023-08" db="EMBL/GenBank/DDBJ databases">
        <title>Achromobacter seleniivolatilans sp. nov., isolated from seleniferous soil.</title>
        <authorList>
            <person name="Zhang S."/>
            <person name="Li K."/>
            <person name="Peng J."/>
            <person name="Zhao Q."/>
            <person name="Wang H."/>
            <person name="Guo Y."/>
        </authorList>
    </citation>
    <scope>NUCLEOTIDE SEQUENCE [LARGE SCALE GENOMIC DNA]</scope>
    <source>
        <strain evidence="3 4">R39</strain>
    </source>
</reference>
<dbReference type="PIRSF" id="PIRSF018266">
    <property type="entry name" value="FecR"/>
    <property type="match status" value="1"/>
</dbReference>
<dbReference type="PANTHER" id="PTHR30273">
    <property type="entry name" value="PERIPLASMIC SIGNAL SENSOR AND SIGMA FACTOR ACTIVATOR FECR-RELATED"/>
    <property type="match status" value="1"/>
</dbReference>